<dbReference type="GO" id="GO:0016616">
    <property type="term" value="F:oxidoreductase activity, acting on the CH-OH group of donors, NAD or NADP as acceptor"/>
    <property type="evidence" value="ECO:0007669"/>
    <property type="project" value="InterPro"/>
</dbReference>
<dbReference type="InterPro" id="IPR012188">
    <property type="entry name" value="ME_PTA"/>
</dbReference>
<accession>A0A258HHI1</accession>
<feature type="compositionally biased region" description="Basic and acidic residues" evidence="11">
    <location>
        <begin position="1"/>
        <end position="20"/>
    </location>
</feature>
<evidence type="ECO:0000256" key="11">
    <source>
        <dbReference type="SAM" id="MobiDB-lite"/>
    </source>
</evidence>
<evidence type="ECO:0000256" key="1">
    <source>
        <dbReference type="ARBA" id="ARBA00001936"/>
    </source>
</evidence>
<dbReference type="GO" id="GO:0051287">
    <property type="term" value="F:NAD binding"/>
    <property type="evidence" value="ECO:0007669"/>
    <property type="project" value="InterPro"/>
</dbReference>
<dbReference type="Pfam" id="PF03949">
    <property type="entry name" value="Malic_M"/>
    <property type="match status" value="1"/>
</dbReference>
<keyword evidence="7" id="KW-0511">Multifunctional enzyme</keyword>
<evidence type="ECO:0000313" key="15">
    <source>
        <dbReference type="Proteomes" id="UP000216147"/>
    </source>
</evidence>
<evidence type="ECO:0000256" key="10">
    <source>
        <dbReference type="PIRSR" id="PIRSR036684-3"/>
    </source>
</evidence>
<dbReference type="PANTHER" id="PTHR43237">
    <property type="entry name" value="NADP-DEPENDENT MALIC ENZYME"/>
    <property type="match status" value="1"/>
</dbReference>
<evidence type="ECO:0000259" key="12">
    <source>
        <dbReference type="SMART" id="SM00919"/>
    </source>
</evidence>
<feature type="binding site" evidence="9">
    <location>
        <position position="143"/>
    </location>
    <ligand>
        <name>a divalent metal cation</name>
        <dbReference type="ChEBI" id="CHEBI:60240"/>
    </ligand>
</feature>
<feature type="binding site" evidence="10">
    <location>
        <begin position="82"/>
        <end position="89"/>
    </location>
    <ligand>
        <name>NADP(+)</name>
        <dbReference type="ChEBI" id="CHEBI:58349"/>
    </ligand>
</feature>
<feature type="domain" description="Malic enzyme N-terminal" evidence="13">
    <location>
        <begin position="24"/>
        <end position="157"/>
    </location>
</feature>
<dbReference type="InterPro" id="IPR045213">
    <property type="entry name" value="Malic_NAD-bd_bact_type"/>
</dbReference>
<dbReference type="InterPro" id="IPR042112">
    <property type="entry name" value="P_AcTrfase_dom2"/>
</dbReference>
<dbReference type="SUPFAM" id="SSF53659">
    <property type="entry name" value="Isocitrate/Isopropylmalate dehydrogenase-like"/>
    <property type="match status" value="1"/>
</dbReference>
<dbReference type="InterPro" id="IPR046346">
    <property type="entry name" value="Aminoacid_DH-like_N_sf"/>
</dbReference>
<dbReference type="Gene3D" id="3.40.50.720">
    <property type="entry name" value="NAD(P)-binding Rossmann-like Domain"/>
    <property type="match status" value="1"/>
</dbReference>
<feature type="binding site" evidence="9">
    <location>
        <position position="142"/>
    </location>
    <ligand>
        <name>a divalent metal cation</name>
        <dbReference type="ChEBI" id="CHEBI:60240"/>
    </ligand>
</feature>
<dbReference type="Gene3D" id="3.40.50.10750">
    <property type="entry name" value="Isocitrate/Isopropylmalate dehydrogenase-like"/>
    <property type="match status" value="1"/>
</dbReference>
<dbReference type="GO" id="GO:0004470">
    <property type="term" value="F:malic enzyme activity"/>
    <property type="evidence" value="ECO:0007669"/>
    <property type="project" value="InterPro"/>
</dbReference>
<comment type="cofactor">
    <cofactor evidence="1">
        <name>Mn(2+)</name>
        <dbReference type="ChEBI" id="CHEBI:29035"/>
    </cofactor>
</comment>
<gene>
    <name evidence="14" type="ORF">B7Y86_11420</name>
</gene>
<protein>
    <submittedName>
        <fullName evidence="14">NADP-dependent malic enzyme</fullName>
    </submittedName>
</protein>
<dbReference type="InterPro" id="IPR002505">
    <property type="entry name" value="PTA_PTB"/>
</dbReference>
<comment type="caution">
    <text evidence="14">The sequence shown here is derived from an EMBL/GenBank/DDBJ whole genome shotgun (WGS) entry which is preliminary data.</text>
</comment>
<evidence type="ECO:0000256" key="8">
    <source>
        <dbReference type="PIRSR" id="PIRSR036684-1"/>
    </source>
</evidence>
<dbReference type="InterPro" id="IPR051674">
    <property type="entry name" value="Malate_Decarboxylase"/>
</dbReference>
<comment type="cofactor">
    <cofactor evidence="2">
        <name>Mg(2+)</name>
        <dbReference type="ChEBI" id="CHEBI:18420"/>
    </cofactor>
</comment>
<evidence type="ECO:0000256" key="2">
    <source>
        <dbReference type="ARBA" id="ARBA00001946"/>
    </source>
</evidence>
<dbReference type="SUPFAM" id="SSF51735">
    <property type="entry name" value="NAD(P)-binding Rossmann-fold domains"/>
    <property type="match status" value="1"/>
</dbReference>
<keyword evidence="6" id="KW-0560">Oxidoreductase</keyword>
<dbReference type="InterPro" id="IPR037062">
    <property type="entry name" value="Malic_N_dom_sf"/>
</dbReference>
<evidence type="ECO:0000256" key="4">
    <source>
        <dbReference type="ARBA" id="ARBA00008756"/>
    </source>
</evidence>
<dbReference type="Pfam" id="PF00390">
    <property type="entry name" value="malic"/>
    <property type="match status" value="1"/>
</dbReference>
<feature type="binding site" evidence="10">
    <location>
        <position position="168"/>
    </location>
    <ligand>
        <name>a divalent metal cation</name>
        <dbReference type="ChEBI" id="CHEBI:60240"/>
    </ligand>
</feature>
<dbReference type="CDD" id="cd05311">
    <property type="entry name" value="NAD_bind_2_malic_enz"/>
    <property type="match status" value="1"/>
</dbReference>
<feature type="active site" description="Proton acceptor" evidence="8">
    <location>
        <position position="100"/>
    </location>
</feature>
<dbReference type="Gene3D" id="3.40.50.10950">
    <property type="match status" value="1"/>
</dbReference>
<keyword evidence="5 9" id="KW-0479">Metal-binding</keyword>
<proteinExistence type="inferred from homology"/>
<keyword evidence="10" id="KW-0521">NADP</keyword>
<dbReference type="AlphaFoldDB" id="A0A258HHI1"/>
<evidence type="ECO:0000313" key="14">
    <source>
        <dbReference type="EMBL" id="OYX56047.1"/>
    </source>
</evidence>
<dbReference type="SMART" id="SM01274">
    <property type="entry name" value="malic"/>
    <property type="match status" value="1"/>
</dbReference>
<evidence type="ECO:0000256" key="5">
    <source>
        <dbReference type="ARBA" id="ARBA00022723"/>
    </source>
</evidence>
<dbReference type="GO" id="GO:0016746">
    <property type="term" value="F:acyltransferase activity"/>
    <property type="evidence" value="ECO:0007669"/>
    <property type="project" value="InterPro"/>
</dbReference>
<dbReference type="Pfam" id="PF01515">
    <property type="entry name" value="PTA_PTB"/>
    <property type="match status" value="1"/>
</dbReference>
<dbReference type="GO" id="GO:0006108">
    <property type="term" value="P:malate metabolic process"/>
    <property type="evidence" value="ECO:0007669"/>
    <property type="project" value="InterPro"/>
</dbReference>
<dbReference type="InterPro" id="IPR012302">
    <property type="entry name" value="Malic_NAD-bd"/>
</dbReference>
<dbReference type="EMBL" id="NCEQ01000010">
    <property type="protein sequence ID" value="OYX56047.1"/>
    <property type="molecule type" value="Genomic_DNA"/>
</dbReference>
<dbReference type="GO" id="GO:0046872">
    <property type="term" value="F:metal ion binding"/>
    <property type="evidence" value="ECO:0007669"/>
    <property type="project" value="UniProtKB-KW"/>
</dbReference>
<dbReference type="FunFam" id="3.40.50.10380:FF:000003">
    <property type="entry name" value="NADP-dependent malic enzyme"/>
    <property type="match status" value="1"/>
</dbReference>
<feature type="region of interest" description="Disordered" evidence="11">
    <location>
        <begin position="764"/>
        <end position="787"/>
    </location>
</feature>
<feature type="domain" description="Malic enzyme NAD-binding" evidence="12">
    <location>
        <begin position="169"/>
        <end position="406"/>
    </location>
</feature>
<dbReference type="InterPro" id="IPR012301">
    <property type="entry name" value="Malic_N_dom"/>
</dbReference>
<organism evidence="14 15">
    <name type="scientific">Brevundimonas subvibrioides</name>
    <dbReference type="NCBI Taxonomy" id="74313"/>
    <lineage>
        <taxon>Bacteria</taxon>
        <taxon>Pseudomonadati</taxon>
        <taxon>Pseudomonadota</taxon>
        <taxon>Alphaproteobacteria</taxon>
        <taxon>Caulobacterales</taxon>
        <taxon>Caulobacteraceae</taxon>
        <taxon>Brevundimonas</taxon>
    </lineage>
</organism>
<name>A0A258HHI1_9CAUL</name>
<dbReference type="PROSITE" id="PS00331">
    <property type="entry name" value="MALIC_ENZYMES"/>
    <property type="match status" value="1"/>
</dbReference>
<dbReference type="FunFam" id="3.40.50.720:FF:000095">
    <property type="entry name" value="NADP-dependent malic enzyme"/>
    <property type="match status" value="1"/>
</dbReference>
<dbReference type="InterPro" id="IPR042113">
    <property type="entry name" value="P_AcTrfase_dom1"/>
</dbReference>
<reference evidence="14 15" key="1">
    <citation type="submission" date="2017-03" db="EMBL/GenBank/DDBJ databases">
        <title>Lifting the veil on microbial sulfur biogeochemistry in mining wastewaters.</title>
        <authorList>
            <person name="Kantor R.S."/>
            <person name="Colenbrander Nelson T."/>
            <person name="Marshall S."/>
            <person name="Bennett D."/>
            <person name="Apte S."/>
            <person name="Camacho D."/>
            <person name="Thomas B.C."/>
            <person name="Warren L.A."/>
            <person name="Banfield J.F."/>
        </authorList>
    </citation>
    <scope>NUCLEOTIDE SEQUENCE [LARGE SCALE GENOMIC DNA]</scope>
    <source>
        <strain evidence="14">32-68-21</strain>
    </source>
</reference>
<comment type="similarity">
    <text evidence="3">In the N-terminal section; belongs to the malic enzymes family.</text>
</comment>
<evidence type="ECO:0000256" key="7">
    <source>
        <dbReference type="ARBA" id="ARBA00023268"/>
    </source>
</evidence>
<evidence type="ECO:0000256" key="6">
    <source>
        <dbReference type="ARBA" id="ARBA00023002"/>
    </source>
</evidence>
<feature type="binding site" evidence="10">
    <location>
        <position position="293"/>
    </location>
    <ligand>
        <name>a divalent metal cation</name>
        <dbReference type="ChEBI" id="CHEBI:60240"/>
    </ligand>
</feature>
<sequence>MPDQTDKQTFSDEEALDFHRLPHPGKISMAPTKPMATQRDLSLAYSPGVAVPVRAIAEDPDKAYDYTSKGNLVAVISNGTAILGMGNLGHLASKPVMEGKAVLFKRFADVDSFDIEVKATDPDEFITVVKNIGDSWGGINLEDIKSPECFVIESELQDLLDIPVFHDDQHGTAIISTAGLINACHVTGRKFEDVKMVLVGAGAAGLSSLSLMKSLGVKPENATVVDLHGVIYRGRTEGMDQWKSVHAIDTDKRTLAEAMRGADVVLGLSAKGAITPEMVASMAPRPIIFAMANPDPEITPEEVLAVRKDAIIATGRSDYVNQVNNVLAFPYLFRGALDVRARRINHEMKIACAHALAQLAREDVPDEVAVAYRGRKLKFGPDYIIPTPFDPRLIWYIPPFVAQAAMDTGVSRVSIDDMDDYRARLRERVDPSAALMQKISSAVRAAPNKRVVFAEGEESAVIRAAWAFKQAELGTPILIGREDLVRRNAAEAGLDFDAMGIEIVNARVSERNVEYTDFLYEKLQRRGYLRRDVQRMINQDRNYFAAAMLARGQADAMVTGTTRNFNMVLKEVRRVLDVEGDSLIGLSIVLAKGRTIFVADTSIHELPSAEELADIAIQAAATVKKLGRMPRVAFLSYSTFGNPPGERGEKVREAIRILDNKGVDFEYEGEMPPELALDPALRTNYPFMRLSREANVLVMPALHSAAISTQLVQALGGATVIGPLLVGLEKSVQIVSLGAQVSEIITAATFAAYEQGVSVEFEPEDEGVAPHPSAAAERSMTAVPPTV</sequence>
<dbReference type="PANTHER" id="PTHR43237:SF4">
    <property type="entry name" value="NADP-DEPENDENT MALIC ENZYME"/>
    <property type="match status" value="1"/>
</dbReference>
<comment type="similarity">
    <text evidence="4">In the C-terminal section; belongs to the phosphate acetyltransferase and butyryltransferase family.</text>
</comment>
<feature type="region of interest" description="Disordered" evidence="11">
    <location>
        <begin position="1"/>
        <end position="32"/>
    </location>
</feature>
<dbReference type="InterPro" id="IPR036291">
    <property type="entry name" value="NAD(P)-bd_dom_sf"/>
</dbReference>
<evidence type="ECO:0000259" key="13">
    <source>
        <dbReference type="SMART" id="SM01274"/>
    </source>
</evidence>
<dbReference type="SMART" id="SM00919">
    <property type="entry name" value="Malic_M"/>
    <property type="match status" value="1"/>
</dbReference>
<dbReference type="SUPFAM" id="SSF53223">
    <property type="entry name" value="Aminoacid dehydrogenase-like, N-terminal domain"/>
    <property type="match status" value="1"/>
</dbReference>
<dbReference type="InterPro" id="IPR015884">
    <property type="entry name" value="Malic_enzyme_CS"/>
</dbReference>
<dbReference type="Proteomes" id="UP000216147">
    <property type="component" value="Unassembled WGS sequence"/>
</dbReference>
<evidence type="ECO:0000256" key="9">
    <source>
        <dbReference type="PIRSR" id="PIRSR036684-2"/>
    </source>
</evidence>
<dbReference type="Gene3D" id="3.40.50.10380">
    <property type="entry name" value="Malic enzyme, N-terminal domain"/>
    <property type="match status" value="1"/>
</dbReference>
<dbReference type="PIRSF" id="PIRSF036684">
    <property type="entry name" value="ME_PTA"/>
    <property type="match status" value="1"/>
</dbReference>
<evidence type="ECO:0000256" key="3">
    <source>
        <dbReference type="ARBA" id="ARBA00007686"/>
    </source>
</evidence>